<dbReference type="AlphaFoldDB" id="A0A6L6QDQ5"/>
<dbReference type="PANTHER" id="PTHR31061:SF24">
    <property type="entry name" value="LD22376P"/>
    <property type="match status" value="1"/>
</dbReference>
<feature type="transmembrane region" description="Helical" evidence="1">
    <location>
        <begin position="322"/>
        <end position="341"/>
    </location>
</feature>
<evidence type="ECO:0000313" key="3">
    <source>
        <dbReference type="Proteomes" id="UP000472320"/>
    </source>
</evidence>
<keyword evidence="3" id="KW-1185">Reference proteome</keyword>
<comment type="caution">
    <text evidence="2">The sequence shown here is derived from an EMBL/GenBank/DDBJ whole genome shotgun (WGS) entry which is preliminary data.</text>
</comment>
<feature type="transmembrane region" description="Helical" evidence="1">
    <location>
        <begin position="27"/>
        <end position="45"/>
    </location>
</feature>
<keyword evidence="1" id="KW-0472">Membrane</keyword>
<dbReference type="PANTHER" id="PTHR31061">
    <property type="entry name" value="LD22376P"/>
    <property type="match status" value="1"/>
</dbReference>
<feature type="transmembrane region" description="Helical" evidence="1">
    <location>
        <begin position="369"/>
        <end position="391"/>
    </location>
</feature>
<name>A0A6L6QDQ5_9BURK</name>
<dbReference type="Proteomes" id="UP000472320">
    <property type="component" value="Unassembled WGS sequence"/>
</dbReference>
<reference evidence="2 3" key="1">
    <citation type="submission" date="2019-11" db="EMBL/GenBank/DDBJ databases">
        <title>Type strains purchased from KCTC, JCM and DSMZ.</title>
        <authorList>
            <person name="Lu H."/>
        </authorList>
    </citation>
    <scope>NUCLEOTIDE SEQUENCE [LARGE SCALE GENOMIC DNA]</scope>
    <source>
        <strain evidence="2 3">JCM 31587</strain>
    </source>
</reference>
<accession>A0A6L6QDQ5</accession>
<evidence type="ECO:0000313" key="2">
    <source>
        <dbReference type="EMBL" id="MTW09987.1"/>
    </source>
</evidence>
<feature type="transmembrane region" description="Helical" evidence="1">
    <location>
        <begin position="160"/>
        <end position="181"/>
    </location>
</feature>
<feature type="transmembrane region" description="Helical" evidence="1">
    <location>
        <begin position="129"/>
        <end position="148"/>
    </location>
</feature>
<organism evidence="2 3">
    <name type="scientific">Massilia eburnea</name>
    <dbReference type="NCBI Taxonomy" id="1776165"/>
    <lineage>
        <taxon>Bacteria</taxon>
        <taxon>Pseudomonadati</taxon>
        <taxon>Pseudomonadota</taxon>
        <taxon>Betaproteobacteria</taxon>
        <taxon>Burkholderiales</taxon>
        <taxon>Oxalobacteraceae</taxon>
        <taxon>Telluria group</taxon>
        <taxon>Massilia</taxon>
    </lineage>
</organism>
<feature type="transmembrane region" description="Helical" evidence="1">
    <location>
        <begin position="94"/>
        <end position="117"/>
    </location>
</feature>
<gene>
    <name evidence="2" type="ORF">GM658_05185</name>
</gene>
<sequence>MDHAELQIAPPRPAHGTGASRWLALDWLRGLSIIGMLLNLTPGAWEKQYGWMVHAKWEGGNLVDMVAPAFLFCIGAAMPLSLSHRMNMGQPTAALWRHGLWRAAVLVALGLFLNAYPVFDPAHLRIPGVLQKIGLAFALALSLVLLTMRRTTGGSPHFRPYILIGATLFILASHWALLYFVPVPGFGAPRFDPVGSWPAYIDRQLFTVPHMFVWWPVDGKVVFDPDGLLNAYTSSASVLIGVLAGLAHMSGKVRRPAATAFAAGAAMIVLALALSGICPIIKNIYTATFVLFSAGFSLALLALFSLLAGLSATSVLLFPLKVYGANPLLAYVTSFLLAPLFDYSWRFAGGAASIRSAGQAALSGVFDPYAASLTFGLIYLVLQFLVLKACYRRRWILKL</sequence>
<dbReference type="RefSeq" id="WP_155452939.1">
    <property type="nucleotide sequence ID" value="NZ_WNKX01000003.1"/>
</dbReference>
<keyword evidence="1" id="KW-1133">Transmembrane helix</keyword>
<dbReference type="OrthoDB" id="9788724at2"/>
<evidence type="ECO:0000256" key="1">
    <source>
        <dbReference type="SAM" id="Phobius"/>
    </source>
</evidence>
<proteinExistence type="predicted"/>
<feature type="transmembrane region" description="Helical" evidence="1">
    <location>
        <begin position="288"/>
        <end position="310"/>
    </location>
</feature>
<protein>
    <submittedName>
        <fullName evidence="2">DUF5009 domain-containing protein</fullName>
    </submittedName>
</protein>
<feature type="transmembrane region" description="Helical" evidence="1">
    <location>
        <begin position="259"/>
        <end position="282"/>
    </location>
</feature>
<dbReference type="EMBL" id="WNKX01000003">
    <property type="protein sequence ID" value="MTW09987.1"/>
    <property type="molecule type" value="Genomic_DNA"/>
</dbReference>
<keyword evidence="1" id="KW-0812">Transmembrane</keyword>
<feature type="transmembrane region" description="Helical" evidence="1">
    <location>
        <begin position="65"/>
        <end position="82"/>
    </location>
</feature>
<feature type="transmembrane region" description="Helical" evidence="1">
    <location>
        <begin position="229"/>
        <end position="247"/>
    </location>
</feature>